<reference evidence="1" key="1">
    <citation type="submission" date="2021-06" db="EMBL/GenBank/DDBJ databases">
        <authorList>
            <person name="Kallberg Y."/>
            <person name="Tangrot J."/>
            <person name="Rosling A."/>
        </authorList>
    </citation>
    <scope>NUCLEOTIDE SEQUENCE</scope>
    <source>
        <strain evidence="1">BR232B</strain>
    </source>
</reference>
<gene>
    <name evidence="1" type="ORF">PBRASI_LOCUS8122</name>
</gene>
<proteinExistence type="predicted"/>
<dbReference type="OrthoDB" id="2303713at2759"/>
<dbReference type="EMBL" id="CAJVPI010001383">
    <property type="protein sequence ID" value="CAG8610168.1"/>
    <property type="molecule type" value="Genomic_DNA"/>
</dbReference>
<organism evidence="1 2">
    <name type="scientific">Paraglomus brasilianum</name>
    <dbReference type="NCBI Taxonomy" id="144538"/>
    <lineage>
        <taxon>Eukaryota</taxon>
        <taxon>Fungi</taxon>
        <taxon>Fungi incertae sedis</taxon>
        <taxon>Mucoromycota</taxon>
        <taxon>Glomeromycotina</taxon>
        <taxon>Glomeromycetes</taxon>
        <taxon>Paraglomerales</taxon>
        <taxon>Paraglomeraceae</taxon>
        <taxon>Paraglomus</taxon>
    </lineage>
</organism>
<evidence type="ECO:0000313" key="1">
    <source>
        <dbReference type="EMBL" id="CAG8610168.1"/>
    </source>
</evidence>
<keyword evidence="2" id="KW-1185">Reference proteome</keyword>
<name>A0A9N9CRB7_9GLOM</name>
<dbReference type="SUPFAM" id="SSF52540">
    <property type="entry name" value="P-loop containing nucleoside triphosphate hydrolases"/>
    <property type="match status" value="1"/>
</dbReference>
<dbReference type="InterPro" id="IPR027417">
    <property type="entry name" value="P-loop_NTPase"/>
</dbReference>
<accession>A0A9N9CRB7</accession>
<dbReference type="Proteomes" id="UP000789739">
    <property type="component" value="Unassembled WGS sequence"/>
</dbReference>
<evidence type="ECO:0000313" key="2">
    <source>
        <dbReference type="Proteomes" id="UP000789739"/>
    </source>
</evidence>
<sequence>MPNLWFTVVDLPDAPTDKVSLENDKDATDLKRAIKETMPNTLADYNPAQLRLKARSHNETNDQARNLDDPEATISDVFKNYGDWVLVFLPSVEHPAKKHCLEEGWEVYTFKGSSVLLPTDIIKILNNNPFKPTPRSTFSTLLNAEVGNLINVKTAGEDSTIIPLMNLGQEPKHFAEGYQAGAFFVTEQMKGVWNELASDHQHSVKRILSGPMGIGKSYLAWFLAAMAYASGWPLLYIADAAVLAKATTLEAATEICYRFLALNQDILSPTQLEDMVAHAKSDPPETSCASAILGKILQQKNNKTLLLVDEHGALFDSNPPIPDMLPILSSLKNLNAWNETLNGARVVLTGTTHAKFEMTHLKNGMQDWVIYCNPLSPVTFGRLLDTILSHFHSDTCQNILISSARDKILRITNCMPQELVCLATTIGTSSLTISQINKKLEEFESLQYKECYNSATAHFESLPPNSKEDHCLALADMFLPSEKSRSSAQFDWQFWTLDWNALLALYKTCPLPQAYINALAEDNFKGLEFEDALFQQLLCNSQVTLTTTDLAGQKCNALHLDIQHYELFEDPPPRYEMNTLVRCSKRYPWFDYILGYKFFQVSLQDFSTHNTGSAKVEHAFDRNREWTPKNQMEYYLDAVFGGNHSANMIVTKHSNVNVKRFQVTKDGSHCPGFQIIYICGKPANTNHMQKFKEFPELRHISYCEIKSKLFQQCLELQNR</sequence>
<protein>
    <submittedName>
        <fullName evidence="1">4565_t:CDS:1</fullName>
    </submittedName>
</protein>
<dbReference type="AlphaFoldDB" id="A0A9N9CRB7"/>
<comment type="caution">
    <text evidence="1">The sequence shown here is derived from an EMBL/GenBank/DDBJ whole genome shotgun (WGS) entry which is preliminary data.</text>
</comment>